<dbReference type="AlphaFoldDB" id="A0A0E2B0X8"/>
<dbReference type="RefSeq" id="WP_004326977.1">
    <property type="nucleotide sequence ID" value="NZ_JH724215.1"/>
</dbReference>
<evidence type="ECO:0000313" key="1">
    <source>
        <dbReference type="EMBL" id="EIY96196.1"/>
    </source>
</evidence>
<sequence length="85" mass="9599">MNQKAKDYIRRNTLDLESDNRMDSTGYVQYAISEAKAYAAIAIAEEGMRQKAIEAFKFAVDGYFIIGGTDYSASRLNEFIKKLDS</sequence>
<reference evidence="1 2" key="1">
    <citation type="submission" date="2012-02" db="EMBL/GenBank/DDBJ databases">
        <title>The Genome Sequence of Bacteroides fragilis CL07T12C05.</title>
        <authorList>
            <consortium name="The Broad Institute Genome Sequencing Platform"/>
            <person name="Earl A."/>
            <person name="Ward D."/>
            <person name="Feldgarden M."/>
            <person name="Gevers D."/>
            <person name="Zitomersky N.L."/>
            <person name="Coyne M.J."/>
            <person name="Comstock L.E."/>
            <person name="Young S.K."/>
            <person name="Zeng Q."/>
            <person name="Gargeya S."/>
            <person name="Fitzgerald M."/>
            <person name="Haas B."/>
            <person name="Abouelleil A."/>
            <person name="Alvarado L."/>
            <person name="Arachchi H.M."/>
            <person name="Berlin A."/>
            <person name="Chapman S.B."/>
            <person name="Gearin G."/>
            <person name="Goldberg J."/>
            <person name="Griggs A."/>
            <person name="Gujja S."/>
            <person name="Hansen M."/>
            <person name="Heiman D."/>
            <person name="Howarth C."/>
            <person name="Larimer J."/>
            <person name="Lui A."/>
            <person name="MacDonald P.J.P."/>
            <person name="McCowen C."/>
            <person name="Montmayeur A."/>
            <person name="Murphy C."/>
            <person name="Neiman D."/>
            <person name="Pearson M."/>
            <person name="Priest M."/>
            <person name="Roberts A."/>
            <person name="Saif S."/>
            <person name="Shea T."/>
            <person name="Sisk P."/>
            <person name="Stolte C."/>
            <person name="Sykes S."/>
            <person name="Wortman J."/>
            <person name="Nusbaum C."/>
            <person name="Birren B."/>
        </authorList>
    </citation>
    <scope>NUCLEOTIDE SEQUENCE [LARGE SCALE GENOMIC DNA]</scope>
    <source>
        <strain evidence="1 2">CL07T12C05</strain>
    </source>
</reference>
<dbReference type="HOGENOM" id="CLU_2505792_0_0_10"/>
<organism evidence="1 2">
    <name type="scientific">Bacteroides fragilis CL07T12C05</name>
    <dbReference type="NCBI Taxonomy" id="997883"/>
    <lineage>
        <taxon>Bacteria</taxon>
        <taxon>Pseudomonadati</taxon>
        <taxon>Bacteroidota</taxon>
        <taxon>Bacteroidia</taxon>
        <taxon>Bacteroidales</taxon>
        <taxon>Bacteroidaceae</taxon>
        <taxon>Bacteroides</taxon>
    </lineage>
</organism>
<dbReference type="Proteomes" id="UP000003879">
    <property type="component" value="Unassembled WGS sequence"/>
</dbReference>
<accession>A0A0E2B0X8</accession>
<gene>
    <name evidence="1" type="ORF">HMPREF1056_02084</name>
</gene>
<evidence type="ECO:0008006" key="3">
    <source>
        <dbReference type="Google" id="ProtNLM"/>
    </source>
</evidence>
<evidence type="ECO:0000313" key="2">
    <source>
        <dbReference type="Proteomes" id="UP000003879"/>
    </source>
</evidence>
<dbReference type="EMBL" id="AGXN01000012">
    <property type="protein sequence ID" value="EIY96196.1"/>
    <property type="molecule type" value="Genomic_DNA"/>
</dbReference>
<dbReference type="PATRIC" id="fig|997883.3.peg.2184"/>
<proteinExistence type="predicted"/>
<protein>
    <recommendedName>
        <fullName evidence="3">HEPN domain-containing protein</fullName>
    </recommendedName>
</protein>
<name>A0A0E2B0X8_BACFG</name>
<comment type="caution">
    <text evidence="1">The sequence shown here is derived from an EMBL/GenBank/DDBJ whole genome shotgun (WGS) entry which is preliminary data.</text>
</comment>